<sequence>MPPRKRACLTTPTPRFEVGESSEAGATRQPGPTESDLRRCKVERAGYGITDTEAMYAREAWAFSMERSSAIAAHVRTLDIQVATLISQTSSLQTQLTTTLGRIEILEARDV</sequence>
<proteinExistence type="predicted"/>
<comment type="caution">
    <text evidence="2">The sequence shown here is derived from an EMBL/GenBank/DDBJ whole genome shotgun (WGS) entry which is preliminary data.</text>
</comment>
<dbReference type="EMBL" id="BKCJ011198627">
    <property type="protein sequence ID" value="GFD02521.1"/>
    <property type="molecule type" value="Genomic_DNA"/>
</dbReference>
<feature type="non-terminal residue" evidence="2">
    <location>
        <position position="111"/>
    </location>
</feature>
<feature type="region of interest" description="Disordered" evidence="1">
    <location>
        <begin position="1"/>
        <end position="38"/>
    </location>
</feature>
<evidence type="ECO:0000313" key="2">
    <source>
        <dbReference type="EMBL" id="GFD02521.1"/>
    </source>
</evidence>
<dbReference type="AlphaFoldDB" id="A0A699SYX3"/>
<evidence type="ECO:0000256" key="1">
    <source>
        <dbReference type="SAM" id="MobiDB-lite"/>
    </source>
</evidence>
<reference evidence="2" key="1">
    <citation type="journal article" date="2019" name="Sci. Rep.">
        <title>Draft genome of Tanacetum cinerariifolium, the natural source of mosquito coil.</title>
        <authorList>
            <person name="Yamashiro T."/>
            <person name="Shiraishi A."/>
            <person name="Satake H."/>
            <person name="Nakayama K."/>
        </authorList>
    </citation>
    <scope>NUCLEOTIDE SEQUENCE</scope>
</reference>
<protein>
    <submittedName>
        <fullName evidence="2">Uncharacterized protein</fullName>
    </submittedName>
</protein>
<organism evidence="2">
    <name type="scientific">Tanacetum cinerariifolium</name>
    <name type="common">Dalmatian daisy</name>
    <name type="synonym">Chrysanthemum cinerariifolium</name>
    <dbReference type="NCBI Taxonomy" id="118510"/>
    <lineage>
        <taxon>Eukaryota</taxon>
        <taxon>Viridiplantae</taxon>
        <taxon>Streptophyta</taxon>
        <taxon>Embryophyta</taxon>
        <taxon>Tracheophyta</taxon>
        <taxon>Spermatophyta</taxon>
        <taxon>Magnoliopsida</taxon>
        <taxon>eudicotyledons</taxon>
        <taxon>Gunneridae</taxon>
        <taxon>Pentapetalae</taxon>
        <taxon>asterids</taxon>
        <taxon>campanulids</taxon>
        <taxon>Asterales</taxon>
        <taxon>Asteraceae</taxon>
        <taxon>Asteroideae</taxon>
        <taxon>Anthemideae</taxon>
        <taxon>Anthemidinae</taxon>
        <taxon>Tanacetum</taxon>
    </lineage>
</organism>
<gene>
    <name evidence="2" type="ORF">Tci_874490</name>
</gene>
<name>A0A699SYX3_TANCI</name>
<accession>A0A699SYX3</accession>